<dbReference type="Proteomes" id="UP000622797">
    <property type="component" value="Unassembled WGS sequence"/>
</dbReference>
<organism evidence="4 5">
    <name type="scientific">Fusarium sarcochroum</name>
    <dbReference type="NCBI Taxonomy" id="1208366"/>
    <lineage>
        <taxon>Eukaryota</taxon>
        <taxon>Fungi</taxon>
        <taxon>Dikarya</taxon>
        <taxon>Ascomycota</taxon>
        <taxon>Pezizomycotina</taxon>
        <taxon>Sordariomycetes</taxon>
        <taxon>Hypocreomycetidae</taxon>
        <taxon>Hypocreales</taxon>
        <taxon>Nectriaceae</taxon>
        <taxon>Fusarium</taxon>
        <taxon>Fusarium lateritium species complex</taxon>
    </lineage>
</organism>
<protein>
    <recommendedName>
        <fullName evidence="6">Galactose oxidase</fullName>
    </recommendedName>
</protein>
<dbReference type="InterPro" id="IPR011043">
    <property type="entry name" value="Gal_Oxase/kelch_b-propeller"/>
</dbReference>
<dbReference type="EMBL" id="JABEXW010000190">
    <property type="protein sequence ID" value="KAF4968696.1"/>
    <property type="molecule type" value="Genomic_DNA"/>
</dbReference>
<keyword evidence="2" id="KW-0677">Repeat</keyword>
<gene>
    <name evidence="4" type="ORF">FSARC_3982</name>
</gene>
<feature type="chain" id="PRO_5034324086" description="Galactose oxidase" evidence="3">
    <location>
        <begin position="20"/>
        <end position="361"/>
    </location>
</feature>
<evidence type="ECO:0000256" key="1">
    <source>
        <dbReference type="ARBA" id="ARBA00022441"/>
    </source>
</evidence>
<dbReference type="AlphaFoldDB" id="A0A8H4U2P8"/>
<feature type="signal peptide" evidence="3">
    <location>
        <begin position="1"/>
        <end position="19"/>
    </location>
</feature>
<comment type="caution">
    <text evidence="4">The sequence shown here is derived from an EMBL/GenBank/DDBJ whole genome shotgun (WGS) entry which is preliminary data.</text>
</comment>
<keyword evidence="5" id="KW-1185">Reference proteome</keyword>
<dbReference type="Gene3D" id="2.120.10.80">
    <property type="entry name" value="Kelch-type beta propeller"/>
    <property type="match status" value="2"/>
</dbReference>
<dbReference type="OrthoDB" id="45365at2759"/>
<dbReference type="InterPro" id="IPR015915">
    <property type="entry name" value="Kelch-typ_b-propeller"/>
</dbReference>
<accession>A0A8H4U2P8</accession>
<evidence type="ECO:0000256" key="2">
    <source>
        <dbReference type="ARBA" id="ARBA00022737"/>
    </source>
</evidence>
<dbReference type="InterPro" id="IPR006652">
    <property type="entry name" value="Kelch_1"/>
</dbReference>
<evidence type="ECO:0000313" key="4">
    <source>
        <dbReference type="EMBL" id="KAF4968696.1"/>
    </source>
</evidence>
<proteinExistence type="predicted"/>
<keyword evidence="1" id="KW-0880">Kelch repeat</keyword>
<dbReference type="Pfam" id="PF24681">
    <property type="entry name" value="Kelch_KLHDC2_KLHL20_DRC7"/>
    <property type="match status" value="1"/>
</dbReference>
<dbReference type="PANTHER" id="PTHR24412:SF495">
    <property type="entry name" value="KELCH-LIKE PROTEIN 24"/>
    <property type="match status" value="1"/>
</dbReference>
<dbReference type="SMART" id="SM00612">
    <property type="entry name" value="Kelch"/>
    <property type="match status" value="5"/>
</dbReference>
<evidence type="ECO:0000313" key="5">
    <source>
        <dbReference type="Proteomes" id="UP000622797"/>
    </source>
</evidence>
<reference evidence="4" key="2">
    <citation type="submission" date="2020-05" db="EMBL/GenBank/DDBJ databases">
        <authorList>
            <person name="Kim H.-S."/>
            <person name="Proctor R.H."/>
            <person name="Brown D.W."/>
        </authorList>
    </citation>
    <scope>NUCLEOTIDE SEQUENCE</scope>
    <source>
        <strain evidence="4">NRRL 20472</strain>
    </source>
</reference>
<evidence type="ECO:0008006" key="6">
    <source>
        <dbReference type="Google" id="ProtNLM"/>
    </source>
</evidence>
<evidence type="ECO:0000256" key="3">
    <source>
        <dbReference type="SAM" id="SignalP"/>
    </source>
</evidence>
<dbReference type="SUPFAM" id="SSF50965">
    <property type="entry name" value="Galactose oxidase, central domain"/>
    <property type="match status" value="1"/>
</dbReference>
<sequence length="361" mass="39022">MFFLRGCLLLPIFGALVSAVPTYNSHDKPWTTLANLPRLRQEHSTVAVDDNTIAIIGGITPIGNTSLFTGLNTVDWVHLYDIPTNSWRTAAPSPYRVNHPNVAARDGRIYLLGGLVDASDPPKPLPEWIASGESHVYDLLTDTWTQLESMPPGTERGSAIMGVHEELIYVAGGMTVLEGPYQDAVTTVTTFNTTSGKWQRVVEEAANIPDGRQHAAGAIVDDIMYVVGGRWFNKTNVRGEVFMLDLSNQTAGWTTGPNRMPTARGGISGAVVGSKLYTFGGETNKHSASGVFDNVEVLDLKTLEWTELKAMPVPRHGTSAVAVGNQIYIPGGGLQEDGLPVLVNGVEHFLNTTDHFDSLTV</sequence>
<dbReference type="PANTHER" id="PTHR24412">
    <property type="entry name" value="KELCH PROTEIN"/>
    <property type="match status" value="1"/>
</dbReference>
<keyword evidence="3" id="KW-0732">Signal</keyword>
<name>A0A8H4U2P8_9HYPO</name>
<reference evidence="4" key="1">
    <citation type="journal article" date="2020" name="BMC Genomics">
        <title>Correction to: Identification and distribution of gene clusters required for synthesis of sphingolipid metabolism inhibitors in diverse species of the filamentous fungus Fusarium.</title>
        <authorList>
            <person name="Kim H.S."/>
            <person name="Lohmar J.M."/>
            <person name="Busman M."/>
            <person name="Brown D.W."/>
            <person name="Naumann T.A."/>
            <person name="Divon H.H."/>
            <person name="Lysoe E."/>
            <person name="Uhlig S."/>
            <person name="Proctor R.H."/>
        </authorList>
    </citation>
    <scope>NUCLEOTIDE SEQUENCE</scope>
    <source>
        <strain evidence="4">NRRL 20472</strain>
    </source>
</reference>